<protein>
    <submittedName>
        <fullName evidence="1">Uncharacterized protein</fullName>
    </submittedName>
</protein>
<organism evidence="1 2">
    <name type="scientific">Cryobacterium melibiosiphilum</name>
    <dbReference type="NCBI Taxonomy" id="995039"/>
    <lineage>
        <taxon>Bacteria</taxon>
        <taxon>Bacillati</taxon>
        <taxon>Actinomycetota</taxon>
        <taxon>Actinomycetes</taxon>
        <taxon>Micrococcales</taxon>
        <taxon>Microbacteriaceae</taxon>
        <taxon>Cryobacterium</taxon>
    </lineage>
</organism>
<evidence type="ECO:0000313" key="2">
    <source>
        <dbReference type="Proteomes" id="UP000272015"/>
    </source>
</evidence>
<reference evidence="1 2" key="1">
    <citation type="submission" date="2018-09" db="EMBL/GenBank/DDBJ databases">
        <title>Novel species of Cryobacterium.</title>
        <authorList>
            <person name="Liu Q."/>
            <person name="Xin Y.-H."/>
        </authorList>
    </citation>
    <scope>NUCLEOTIDE SEQUENCE [LARGE SCALE GENOMIC DNA]</scope>
    <source>
        <strain evidence="1 2">Hh39</strain>
    </source>
</reference>
<gene>
    <name evidence="1" type="ORF">D6T64_02805</name>
</gene>
<dbReference type="AlphaFoldDB" id="A0A3A5MLF7"/>
<keyword evidence="2" id="KW-1185">Reference proteome</keyword>
<name>A0A3A5MLF7_9MICO</name>
<dbReference type="EMBL" id="QZVS01000054">
    <property type="protein sequence ID" value="RJT90937.1"/>
    <property type="molecule type" value="Genomic_DNA"/>
</dbReference>
<accession>A0A3A5MLF7</accession>
<proteinExistence type="predicted"/>
<dbReference type="RefSeq" id="WP_119971267.1">
    <property type="nucleotide sequence ID" value="NZ_JBHSQA010000027.1"/>
</dbReference>
<dbReference type="Proteomes" id="UP000272015">
    <property type="component" value="Unassembled WGS sequence"/>
</dbReference>
<dbReference type="OrthoDB" id="5078703at2"/>
<evidence type="ECO:0000313" key="1">
    <source>
        <dbReference type="EMBL" id="RJT90937.1"/>
    </source>
</evidence>
<comment type="caution">
    <text evidence="1">The sequence shown here is derived from an EMBL/GenBank/DDBJ whole genome shotgun (WGS) entry which is preliminary data.</text>
</comment>
<sequence>MTMEFSTLQTTLPISDTEHPTRTRKVAERLDDLRAHGRFGYALASTLTITGTDYVTIIDTLTKETEQ</sequence>